<dbReference type="GO" id="GO:0009277">
    <property type="term" value="C:fungal-type cell wall"/>
    <property type="evidence" value="ECO:0007669"/>
    <property type="project" value="TreeGrafter"/>
</dbReference>
<dbReference type="Proteomes" id="UP000243052">
    <property type="component" value="Chromosome iv"/>
</dbReference>
<dbReference type="PANTHER" id="PTHR10963:SF69">
    <property type="entry name" value="GLYCOSIDASE CRR1-RELATED"/>
    <property type="match status" value="1"/>
</dbReference>
<dbReference type="CDD" id="cd02183">
    <property type="entry name" value="GH16_fungal_CRH1_transglycosylase"/>
    <property type="match status" value="1"/>
</dbReference>
<dbReference type="Pfam" id="PF00722">
    <property type="entry name" value="Glyco_hydro_16"/>
    <property type="match status" value="1"/>
</dbReference>
<feature type="signal peptide" evidence="1">
    <location>
        <begin position="1"/>
        <end position="19"/>
    </location>
</feature>
<dbReference type="RefSeq" id="XP_017987490.1">
    <property type="nucleotide sequence ID" value="XM_018131932.1"/>
</dbReference>
<dbReference type="InterPro" id="IPR013320">
    <property type="entry name" value="ConA-like_dom_sf"/>
</dbReference>
<evidence type="ECO:0000256" key="1">
    <source>
        <dbReference type="SAM" id="SignalP"/>
    </source>
</evidence>
<feature type="chain" id="PRO_5007066936" evidence="1">
    <location>
        <begin position="20"/>
        <end position="429"/>
    </location>
</feature>
<evidence type="ECO:0000313" key="3">
    <source>
        <dbReference type="EMBL" id="AMD20494.1"/>
    </source>
</evidence>
<dbReference type="GO" id="GO:0031505">
    <property type="term" value="P:fungal-type cell wall organization"/>
    <property type="evidence" value="ECO:0007669"/>
    <property type="project" value="TreeGrafter"/>
</dbReference>
<dbReference type="InterPro" id="IPR050546">
    <property type="entry name" value="Glycosyl_Hydrlase_16"/>
</dbReference>
<dbReference type="GeneID" id="28723740"/>
<dbReference type="EMBL" id="CP014244">
    <property type="protein sequence ID" value="AMD20494.1"/>
    <property type="molecule type" value="Genomic_DNA"/>
</dbReference>
<dbReference type="Gene3D" id="2.60.120.200">
    <property type="match status" value="1"/>
</dbReference>
<dbReference type="PROSITE" id="PS51762">
    <property type="entry name" value="GH16_2"/>
    <property type="match status" value="1"/>
</dbReference>
<dbReference type="OrthoDB" id="4781at2759"/>
<evidence type="ECO:0000313" key="4">
    <source>
        <dbReference type="Proteomes" id="UP000243052"/>
    </source>
</evidence>
<dbReference type="PANTHER" id="PTHR10963">
    <property type="entry name" value="GLYCOSYL HYDROLASE-RELATED"/>
    <property type="match status" value="1"/>
</dbReference>
<accession>A0A0X8HS80</accession>
<keyword evidence="4" id="KW-1185">Reference proteome</keyword>
<evidence type="ECO:0000259" key="2">
    <source>
        <dbReference type="PROSITE" id="PS51762"/>
    </source>
</evidence>
<dbReference type="SUPFAM" id="SSF49899">
    <property type="entry name" value="Concanavalin A-like lectins/glucanases"/>
    <property type="match status" value="1"/>
</dbReference>
<dbReference type="AlphaFoldDB" id="A0A0X8HS80"/>
<dbReference type="GO" id="GO:0016757">
    <property type="term" value="F:glycosyltransferase activity"/>
    <property type="evidence" value="ECO:0007669"/>
    <property type="project" value="TreeGrafter"/>
</dbReference>
<gene>
    <name evidence="3" type="ORF">AW171_hschr42387</name>
</gene>
<name>A0A0X8HS80_9SACH</name>
<proteinExistence type="predicted"/>
<dbReference type="CDD" id="cd06923">
    <property type="entry name" value="ChtBD1_GH16"/>
    <property type="match status" value="1"/>
</dbReference>
<reference evidence="3 4" key="1">
    <citation type="submission" date="2016-01" db="EMBL/GenBank/DDBJ databases">
        <title>Genome sequence of the yeast Holleya sinecauda.</title>
        <authorList>
            <person name="Dietrich F.S."/>
        </authorList>
    </citation>
    <scope>NUCLEOTIDE SEQUENCE [LARGE SCALE GENOMIC DNA]</scope>
    <source>
        <strain evidence="3 4">ATCC 58844</strain>
    </source>
</reference>
<feature type="domain" description="GH16" evidence="2">
    <location>
        <begin position="69"/>
        <end position="347"/>
    </location>
</feature>
<protein>
    <submittedName>
        <fullName evidence="3">HDL250Cp</fullName>
    </submittedName>
</protein>
<keyword evidence="1" id="KW-0732">Signal</keyword>
<sequence>MKALTLSYIIITSAAIVAAEYVEPYRAHPTTQCSEDSHCPVEWPCCSQYGECGSGPLCIVGCNPKFSFSVNSCIPSPALLPKMLKKNSNGVQALSAKGDPSLLTTFKVKESYEFTTHHEEQADYISQNEKDLNKRGLIHFPDFLITSKESVARQMLEQYDFTHSGFASIDPVNNDLILGMPKKSTGSLITSTKSFLYGRAAVTLKTSRGVGVVTAIVLMSSSQDEIDFEFLGGELNMVQTNYYHQGVLDHHKMEKHHISSDSFEEFHIYEVDWDNERILWLVDGVVVRTVYKRDTWDPAKRVYRYPQTPMSLQVSVWPAGTPESAEGTVQWAGGLVDWDNLPDIKEKGQLYATVRRISITPYENKFWPALVQSSYANALAGEAGNLKKPHISYAYAPSAGFFDESSLKMYVNAVSHLAKWTSTGLNPHR</sequence>
<dbReference type="GO" id="GO:0004553">
    <property type="term" value="F:hydrolase activity, hydrolyzing O-glycosyl compounds"/>
    <property type="evidence" value="ECO:0007669"/>
    <property type="project" value="InterPro"/>
</dbReference>
<organism evidence="3 4">
    <name type="scientific">Eremothecium sinecaudum</name>
    <dbReference type="NCBI Taxonomy" id="45286"/>
    <lineage>
        <taxon>Eukaryota</taxon>
        <taxon>Fungi</taxon>
        <taxon>Dikarya</taxon>
        <taxon>Ascomycota</taxon>
        <taxon>Saccharomycotina</taxon>
        <taxon>Saccharomycetes</taxon>
        <taxon>Saccharomycetales</taxon>
        <taxon>Saccharomycetaceae</taxon>
        <taxon>Eremothecium</taxon>
    </lineage>
</organism>
<dbReference type="GO" id="GO:0005975">
    <property type="term" value="P:carbohydrate metabolic process"/>
    <property type="evidence" value="ECO:0007669"/>
    <property type="project" value="InterPro"/>
</dbReference>
<dbReference type="InterPro" id="IPR000757">
    <property type="entry name" value="Beta-glucanase-like"/>
</dbReference>
<dbReference type="STRING" id="45286.A0A0X8HS80"/>